<proteinExistence type="predicted"/>
<reference evidence="2" key="1">
    <citation type="journal article" date="2021" name="IMA Fungus">
        <title>Genomic characterization of three marine fungi, including Emericellopsis atlantica sp. nov. with signatures of a generalist lifestyle and marine biomass degradation.</title>
        <authorList>
            <person name="Hagestad O.C."/>
            <person name="Hou L."/>
            <person name="Andersen J.H."/>
            <person name="Hansen E.H."/>
            <person name="Altermark B."/>
            <person name="Li C."/>
            <person name="Kuhnert E."/>
            <person name="Cox R.J."/>
            <person name="Crous P.W."/>
            <person name="Spatafora J.W."/>
            <person name="Lail K."/>
            <person name="Amirebrahimi M."/>
            <person name="Lipzen A."/>
            <person name="Pangilinan J."/>
            <person name="Andreopoulos W."/>
            <person name="Hayes R.D."/>
            <person name="Ng V."/>
            <person name="Grigoriev I.V."/>
            <person name="Jackson S.A."/>
            <person name="Sutton T.D.S."/>
            <person name="Dobson A.D.W."/>
            <person name="Rama T."/>
        </authorList>
    </citation>
    <scope>NUCLEOTIDE SEQUENCE</scope>
    <source>
        <strain evidence="2">TRa018bII</strain>
    </source>
</reference>
<gene>
    <name evidence="2" type="ORF">BJ875DRAFT_388130</name>
</gene>
<name>A0A9P7Y8F8_9HELO</name>
<evidence type="ECO:0000256" key="1">
    <source>
        <dbReference type="SAM" id="MobiDB-lite"/>
    </source>
</evidence>
<protein>
    <submittedName>
        <fullName evidence="2">Uncharacterized protein</fullName>
    </submittedName>
</protein>
<dbReference type="EMBL" id="MU251819">
    <property type="protein sequence ID" value="KAG9229069.1"/>
    <property type="molecule type" value="Genomic_DNA"/>
</dbReference>
<evidence type="ECO:0000313" key="3">
    <source>
        <dbReference type="Proteomes" id="UP000824998"/>
    </source>
</evidence>
<dbReference type="AlphaFoldDB" id="A0A9P7Y8F8"/>
<feature type="compositionally biased region" description="Polar residues" evidence="1">
    <location>
        <begin position="11"/>
        <end position="32"/>
    </location>
</feature>
<feature type="region of interest" description="Disordered" evidence="1">
    <location>
        <begin position="1"/>
        <end position="32"/>
    </location>
</feature>
<dbReference type="Proteomes" id="UP000824998">
    <property type="component" value="Unassembled WGS sequence"/>
</dbReference>
<organism evidence="2 3">
    <name type="scientific">Amylocarpus encephaloides</name>
    <dbReference type="NCBI Taxonomy" id="45428"/>
    <lineage>
        <taxon>Eukaryota</taxon>
        <taxon>Fungi</taxon>
        <taxon>Dikarya</taxon>
        <taxon>Ascomycota</taxon>
        <taxon>Pezizomycotina</taxon>
        <taxon>Leotiomycetes</taxon>
        <taxon>Helotiales</taxon>
        <taxon>Helotiales incertae sedis</taxon>
        <taxon>Amylocarpus</taxon>
    </lineage>
</organism>
<evidence type="ECO:0000313" key="2">
    <source>
        <dbReference type="EMBL" id="KAG9229069.1"/>
    </source>
</evidence>
<feature type="region of interest" description="Disordered" evidence="1">
    <location>
        <begin position="47"/>
        <end position="66"/>
    </location>
</feature>
<accession>A0A9P7Y8F8</accession>
<feature type="non-terminal residue" evidence="2">
    <location>
        <position position="1"/>
    </location>
</feature>
<sequence length="96" mass="10896">TDQLLRESCTDNRYASPDTQTYNPITPPQSSKDVSVPLELQQLSVPTVTEPGGNVDLNARSHRKTRARTRHAIALEELREVNKTKPRKTRTKHYVS</sequence>
<keyword evidence="3" id="KW-1185">Reference proteome</keyword>
<feature type="compositionally biased region" description="Basic and acidic residues" evidence="1">
    <location>
        <begin position="1"/>
        <end position="10"/>
    </location>
</feature>
<comment type="caution">
    <text evidence="2">The sequence shown here is derived from an EMBL/GenBank/DDBJ whole genome shotgun (WGS) entry which is preliminary data.</text>
</comment>
<dbReference type="OrthoDB" id="5424149at2759"/>